<dbReference type="Gene3D" id="2.160.20.20">
    <property type="match status" value="1"/>
</dbReference>
<reference evidence="2" key="1">
    <citation type="submission" date="2017-10" db="EMBL/GenBank/DDBJ databases">
        <authorList>
            <person name="Banno H."/>
            <person name="Chua N.-H."/>
        </authorList>
    </citation>
    <scope>NUCLEOTIDE SEQUENCE</scope>
    <source>
        <strain evidence="2">Bp16-0064</strain>
    </source>
</reference>
<gene>
    <name evidence="2" type="primary">prn19</name>
</gene>
<dbReference type="SUPFAM" id="SSF51126">
    <property type="entry name" value="Pectin lyase-like"/>
    <property type="match status" value="1"/>
</dbReference>
<dbReference type="EMBL" id="MG182012">
    <property type="protein sequence ID" value="AXJ14283.1"/>
    <property type="molecule type" value="Genomic_DNA"/>
</dbReference>
<dbReference type="InterPro" id="IPR003992">
    <property type="entry name" value="Pertactin"/>
</dbReference>
<evidence type="ECO:0000313" key="2">
    <source>
        <dbReference type="EMBL" id="AXJ14283.1"/>
    </source>
</evidence>
<feature type="chain" id="PRO_5016724426" evidence="1">
    <location>
        <begin position="35"/>
        <end position="225"/>
    </location>
</feature>
<proteinExistence type="predicted"/>
<dbReference type="AlphaFoldDB" id="A0A345VNI1"/>
<organism evidence="2">
    <name type="scientific">Bordetella pertussis</name>
    <dbReference type="NCBI Taxonomy" id="520"/>
    <lineage>
        <taxon>Bacteria</taxon>
        <taxon>Pseudomonadati</taxon>
        <taxon>Pseudomonadota</taxon>
        <taxon>Betaproteobacteria</taxon>
        <taxon>Burkholderiales</taxon>
        <taxon>Alcaligenaceae</taxon>
        <taxon>Bordetella</taxon>
    </lineage>
</organism>
<accession>A0A345VNI1</accession>
<dbReference type="InterPro" id="IPR011050">
    <property type="entry name" value="Pectin_lyase_fold/virulence"/>
</dbReference>
<sequence length="225" mass="22938">MNMSLSRIVKAAPLRRTTLAMALGALGAAPAAHADWNNQSIVKTGERQHGIHIQGSDPGGVRTASGTTIKVSGRQAQGILLENPAAELQFRNGSVTSSGQLSDDGIRRFLGTVTVKAGKLVADHATLANVGDTWDDDGIALYVAGEQAQASIADSTLQGAGGVQIERGANVTVQRSAIVDGGLHIGALQSLQPEDLPPSRVVLRDTNVTAVPASGAPAAVSVGGQ</sequence>
<feature type="signal peptide" evidence="1">
    <location>
        <begin position="1"/>
        <end position="34"/>
    </location>
</feature>
<keyword evidence="1" id="KW-0732">Signal</keyword>
<dbReference type="GO" id="GO:0007155">
    <property type="term" value="P:cell adhesion"/>
    <property type="evidence" value="ECO:0007669"/>
    <property type="project" value="InterPro"/>
</dbReference>
<name>A0A345VNI1_BORPT</name>
<evidence type="ECO:0000256" key="1">
    <source>
        <dbReference type="SAM" id="SignalP"/>
    </source>
</evidence>
<dbReference type="PRINTS" id="PR01482">
    <property type="entry name" value="PERTACTIN"/>
</dbReference>
<protein>
    <submittedName>
        <fullName evidence="2">Pertactin</fullName>
    </submittedName>
</protein>
<dbReference type="InterPro" id="IPR012332">
    <property type="entry name" value="Autotransporter_pectin_lyase_C"/>
</dbReference>